<sequence length="107" mass="11893">MTELSGLKSDLEDELKRLEGTLHHIDLIFTLMDGTKVDPTVAKDLLDHLKDEEMEHQQKLKAVVEKMAAMFSAPVNSNPQPISAESADTEKDVSTFTVGNLFGQPQR</sequence>
<protein>
    <submittedName>
        <fullName evidence="1">Uncharacterized protein</fullName>
    </submittedName>
</protein>
<dbReference type="AlphaFoldDB" id="A0A933GMW5"/>
<organism evidence="1 2">
    <name type="scientific">Tectimicrobiota bacterium</name>
    <dbReference type="NCBI Taxonomy" id="2528274"/>
    <lineage>
        <taxon>Bacteria</taxon>
        <taxon>Pseudomonadati</taxon>
        <taxon>Nitrospinota/Tectimicrobiota group</taxon>
        <taxon>Candidatus Tectimicrobiota</taxon>
    </lineage>
</organism>
<proteinExistence type="predicted"/>
<dbReference type="EMBL" id="JACQWF010000345">
    <property type="protein sequence ID" value="MBI4596273.1"/>
    <property type="molecule type" value="Genomic_DNA"/>
</dbReference>
<dbReference type="Proteomes" id="UP000772181">
    <property type="component" value="Unassembled WGS sequence"/>
</dbReference>
<gene>
    <name evidence="1" type="ORF">HY730_07865</name>
</gene>
<evidence type="ECO:0000313" key="2">
    <source>
        <dbReference type="Proteomes" id="UP000772181"/>
    </source>
</evidence>
<reference evidence="1" key="1">
    <citation type="submission" date="2020-07" db="EMBL/GenBank/DDBJ databases">
        <title>Huge and variable diversity of episymbiotic CPR bacteria and DPANN archaea in groundwater ecosystems.</title>
        <authorList>
            <person name="He C.Y."/>
            <person name="Keren R."/>
            <person name="Whittaker M."/>
            <person name="Farag I.F."/>
            <person name="Doudna J."/>
            <person name="Cate J.H.D."/>
            <person name="Banfield J.F."/>
        </authorList>
    </citation>
    <scope>NUCLEOTIDE SEQUENCE</scope>
    <source>
        <strain evidence="1">NC_groundwater_1482_Ag_S-0.65um_47_24</strain>
    </source>
</reference>
<accession>A0A933GMW5</accession>
<comment type="caution">
    <text evidence="1">The sequence shown here is derived from an EMBL/GenBank/DDBJ whole genome shotgun (WGS) entry which is preliminary data.</text>
</comment>
<name>A0A933GMW5_UNCTE</name>
<evidence type="ECO:0000313" key="1">
    <source>
        <dbReference type="EMBL" id="MBI4596273.1"/>
    </source>
</evidence>